<organism evidence="1">
    <name type="scientific">human gut metagenome</name>
    <dbReference type="NCBI Taxonomy" id="408170"/>
    <lineage>
        <taxon>unclassified sequences</taxon>
        <taxon>metagenomes</taxon>
        <taxon>organismal metagenomes</taxon>
    </lineage>
</organism>
<dbReference type="AlphaFoldDB" id="K1S1M1"/>
<gene>
    <name evidence="1" type="ORF">LEA_19308</name>
</gene>
<accession>K1S1M1</accession>
<protein>
    <submittedName>
        <fullName evidence="1">Uncharacterized protein</fullName>
    </submittedName>
</protein>
<name>K1S1M1_9ZZZZ</name>
<dbReference type="EMBL" id="AJWY01013270">
    <property type="protein sequence ID" value="EKC47585.1"/>
    <property type="molecule type" value="Genomic_DNA"/>
</dbReference>
<evidence type="ECO:0000313" key="1">
    <source>
        <dbReference type="EMBL" id="EKC47585.1"/>
    </source>
</evidence>
<feature type="non-terminal residue" evidence="1">
    <location>
        <position position="132"/>
    </location>
</feature>
<comment type="caution">
    <text evidence="1">The sequence shown here is derived from an EMBL/GenBank/DDBJ whole genome shotgun (WGS) entry which is preliminary data.</text>
</comment>
<proteinExistence type="predicted"/>
<sequence>MFQNEDIIKGTITTNSISSGLLNPEQAKQFIKQTFDATPLASAVRHEMRRARTGYIDKIGIAKRIVRKKVENTDDGYRATVTPSQVEYKTTAIRLPWEITGETLRENIEGQSFEATVTNLMTTQLGVDLEDL</sequence>
<reference evidence="1" key="1">
    <citation type="journal article" date="2013" name="Environ. Microbiol.">
        <title>Microbiota from the distal guts of lean and obese adolescents exhibit partial functional redundancy besides clear differences in community structure.</title>
        <authorList>
            <person name="Ferrer M."/>
            <person name="Ruiz A."/>
            <person name="Lanza F."/>
            <person name="Haange S.B."/>
            <person name="Oberbach A."/>
            <person name="Till H."/>
            <person name="Bargiela R."/>
            <person name="Campoy C."/>
            <person name="Segura M.T."/>
            <person name="Richter M."/>
            <person name="von Bergen M."/>
            <person name="Seifert J."/>
            <person name="Suarez A."/>
        </authorList>
    </citation>
    <scope>NUCLEOTIDE SEQUENCE</scope>
</reference>